<sequence>MTGPRLGEVHLLTPGDHYSPRTGSAVPTVVHGLASASARRPTVLVARGTYPDRYASADVVEYDQAPVPPRAARAADAGLGRLGLPRPAARRELGAALSGQERWAPSVVLAHNAPQLVPLVRGPHVPVLYAHNDLLRTYGRAEIRRTLDRAGAIVCVSTYLADHVREQVGPRLAERVVVVRNGVDVEQFRPRAAPRDDDELHVLFVGRVVPEKGVHVLVEALARLDRTDVRATVVGSQGFDAAAGPSPYEQSLRARAGVLGHRVSFLPFQGRSRVVALMQDADVVVVPSVWSEPSGLTVLEGMASGAAVVASSVGGIPELAGDGARLVPPDDPAAVAEVIELLATDRAELARARTAARAWAEANSWDRARHDLDAALRSTS</sequence>
<dbReference type="PANTHER" id="PTHR45947">
    <property type="entry name" value="SULFOQUINOVOSYL TRANSFERASE SQD2"/>
    <property type="match status" value="1"/>
</dbReference>
<feature type="region of interest" description="Disordered" evidence="4">
    <location>
        <begin position="1"/>
        <end position="20"/>
    </location>
</feature>
<dbReference type="GO" id="GO:1901137">
    <property type="term" value="P:carbohydrate derivative biosynthetic process"/>
    <property type="evidence" value="ECO:0007669"/>
    <property type="project" value="UniProtKB-ARBA"/>
</dbReference>
<comment type="caution">
    <text evidence="7">The sequence shown here is derived from an EMBL/GenBank/DDBJ whole genome shotgun (WGS) entry which is preliminary data.</text>
</comment>
<dbReference type="EMBL" id="JACYHB010000005">
    <property type="protein sequence ID" value="MBD8078948.1"/>
    <property type="molecule type" value="Genomic_DNA"/>
</dbReference>
<dbReference type="Pfam" id="PF00534">
    <property type="entry name" value="Glycos_transf_1"/>
    <property type="match status" value="1"/>
</dbReference>
<evidence type="ECO:0000313" key="7">
    <source>
        <dbReference type="EMBL" id="MBD8078948.1"/>
    </source>
</evidence>
<dbReference type="SUPFAM" id="SSF53756">
    <property type="entry name" value="UDP-Glycosyltransferase/glycogen phosphorylase"/>
    <property type="match status" value="1"/>
</dbReference>
<protein>
    <recommendedName>
        <fullName evidence="1">D-inositol 3-phosphate glycosyltransferase</fullName>
    </recommendedName>
</protein>
<dbReference type="RefSeq" id="WP_191828543.1">
    <property type="nucleotide sequence ID" value="NZ_JACYHB010000005.1"/>
</dbReference>
<keyword evidence="2" id="KW-0328">Glycosyltransferase</keyword>
<proteinExistence type="predicted"/>
<reference evidence="7" key="2">
    <citation type="submission" date="2020-09" db="EMBL/GenBank/DDBJ databases">
        <authorList>
            <person name="Yu Y."/>
        </authorList>
    </citation>
    <scope>NUCLEOTIDE SEQUENCE</scope>
    <source>
        <strain evidence="7">KCTC 49039</strain>
    </source>
</reference>
<dbReference type="Pfam" id="PF13439">
    <property type="entry name" value="Glyco_transf_4"/>
    <property type="match status" value="1"/>
</dbReference>
<evidence type="ECO:0000259" key="5">
    <source>
        <dbReference type="Pfam" id="PF00534"/>
    </source>
</evidence>
<evidence type="ECO:0000259" key="6">
    <source>
        <dbReference type="Pfam" id="PF13439"/>
    </source>
</evidence>
<feature type="domain" description="Glycosyl transferase family 1" evidence="5">
    <location>
        <begin position="191"/>
        <end position="358"/>
    </location>
</feature>
<dbReference type="InterPro" id="IPR001296">
    <property type="entry name" value="Glyco_trans_1"/>
</dbReference>
<feature type="domain" description="Glycosyltransferase subfamily 4-like N-terminal" evidence="6">
    <location>
        <begin position="28"/>
        <end position="187"/>
    </location>
</feature>
<keyword evidence="8" id="KW-1185">Reference proteome</keyword>
<evidence type="ECO:0000256" key="1">
    <source>
        <dbReference type="ARBA" id="ARBA00021292"/>
    </source>
</evidence>
<evidence type="ECO:0000313" key="8">
    <source>
        <dbReference type="Proteomes" id="UP000610846"/>
    </source>
</evidence>
<dbReference type="Proteomes" id="UP000610846">
    <property type="component" value="Unassembled WGS sequence"/>
</dbReference>
<keyword evidence="3" id="KW-0808">Transferase</keyword>
<organism evidence="7 8">
    <name type="scientific">Cellulosimicrobium arenosum</name>
    <dbReference type="NCBI Taxonomy" id="2708133"/>
    <lineage>
        <taxon>Bacteria</taxon>
        <taxon>Bacillati</taxon>
        <taxon>Actinomycetota</taxon>
        <taxon>Actinomycetes</taxon>
        <taxon>Micrococcales</taxon>
        <taxon>Promicromonosporaceae</taxon>
        <taxon>Cellulosimicrobium</taxon>
    </lineage>
</organism>
<dbReference type="InterPro" id="IPR028098">
    <property type="entry name" value="Glyco_trans_4-like_N"/>
</dbReference>
<dbReference type="AlphaFoldDB" id="A0A927G926"/>
<dbReference type="Gene3D" id="3.40.50.2000">
    <property type="entry name" value="Glycogen Phosphorylase B"/>
    <property type="match status" value="2"/>
</dbReference>
<evidence type="ECO:0000256" key="2">
    <source>
        <dbReference type="ARBA" id="ARBA00022676"/>
    </source>
</evidence>
<name>A0A927G926_9MICO</name>
<evidence type="ECO:0000256" key="3">
    <source>
        <dbReference type="ARBA" id="ARBA00022679"/>
    </source>
</evidence>
<accession>A0A927G926</accession>
<evidence type="ECO:0000256" key="4">
    <source>
        <dbReference type="SAM" id="MobiDB-lite"/>
    </source>
</evidence>
<dbReference type="InterPro" id="IPR050194">
    <property type="entry name" value="Glycosyltransferase_grp1"/>
</dbReference>
<dbReference type="PANTHER" id="PTHR45947:SF3">
    <property type="entry name" value="SULFOQUINOVOSYL TRANSFERASE SQD2"/>
    <property type="match status" value="1"/>
</dbReference>
<reference evidence="7" key="1">
    <citation type="journal article" date="2018" name="Curr. Microbiol.">
        <title>Cellulosimicrobium arenosum sp. nov., Isolated from Marine Sediment Sand.</title>
        <authorList>
            <person name="Oh M."/>
            <person name="Kim J.H."/>
            <person name="Yoon J.H."/>
            <person name="Schumann P."/>
            <person name="Kim W."/>
        </authorList>
    </citation>
    <scope>NUCLEOTIDE SEQUENCE</scope>
    <source>
        <strain evidence="7">KCTC 49039</strain>
    </source>
</reference>
<gene>
    <name evidence="7" type="ORF">IF651_07745</name>
</gene>
<dbReference type="CDD" id="cd03801">
    <property type="entry name" value="GT4_PimA-like"/>
    <property type="match status" value="1"/>
</dbReference>
<dbReference type="GO" id="GO:0016757">
    <property type="term" value="F:glycosyltransferase activity"/>
    <property type="evidence" value="ECO:0007669"/>
    <property type="project" value="UniProtKB-KW"/>
</dbReference>